<keyword evidence="2" id="KW-0547">Nucleotide-binding</keyword>
<dbReference type="Proteomes" id="UP000494206">
    <property type="component" value="Unassembled WGS sequence"/>
</dbReference>
<dbReference type="PROSITE" id="PS00486">
    <property type="entry name" value="DNA_MISMATCH_REPAIR_2"/>
    <property type="match status" value="1"/>
</dbReference>
<dbReference type="Pfam" id="PF05192">
    <property type="entry name" value="MutS_III"/>
    <property type="match status" value="1"/>
</dbReference>
<dbReference type="Pfam" id="PF01624">
    <property type="entry name" value="MutS_I"/>
    <property type="match status" value="1"/>
</dbReference>
<dbReference type="SUPFAM" id="SSF52540">
    <property type="entry name" value="P-loop containing nucleoside triphosphate hydrolases"/>
    <property type="match status" value="1"/>
</dbReference>
<dbReference type="InterPro" id="IPR007861">
    <property type="entry name" value="DNA_mismatch_repair_MutS_clamp"/>
</dbReference>
<comment type="caution">
    <text evidence="7">The sequence shown here is derived from an EMBL/GenBank/DDBJ whole genome shotgun (WGS) entry which is preliminary data.</text>
</comment>
<dbReference type="Gene3D" id="3.30.420.110">
    <property type="entry name" value="MutS, connector domain"/>
    <property type="match status" value="1"/>
</dbReference>
<dbReference type="SUPFAM" id="SSF48334">
    <property type="entry name" value="DNA repair protein MutS, domain III"/>
    <property type="match status" value="1"/>
</dbReference>
<accession>A0A8S1FBQ7</accession>
<evidence type="ECO:0000256" key="1">
    <source>
        <dbReference type="ARBA" id="ARBA00006271"/>
    </source>
</evidence>
<dbReference type="GO" id="GO:0005524">
    <property type="term" value="F:ATP binding"/>
    <property type="evidence" value="ECO:0007669"/>
    <property type="project" value="UniProtKB-KW"/>
</dbReference>
<dbReference type="InterPro" id="IPR045076">
    <property type="entry name" value="MutS"/>
</dbReference>
<evidence type="ECO:0000256" key="2">
    <source>
        <dbReference type="ARBA" id="ARBA00022741"/>
    </source>
</evidence>
<dbReference type="GO" id="GO:0006298">
    <property type="term" value="P:mismatch repair"/>
    <property type="evidence" value="ECO:0007669"/>
    <property type="project" value="InterPro"/>
</dbReference>
<dbReference type="GO" id="GO:0140664">
    <property type="term" value="F:ATP-dependent DNA damage sensor activity"/>
    <property type="evidence" value="ECO:0007669"/>
    <property type="project" value="InterPro"/>
</dbReference>
<dbReference type="GO" id="GO:0032301">
    <property type="term" value="C:MutSalpha complex"/>
    <property type="evidence" value="ECO:0007669"/>
    <property type="project" value="TreeGrafter"/>
</dbReference>
<name>A0A8S1FBQ7_9PELO</name>
<feature type="domain" description="DNA mismatch repair proteins mutS family" evidence="6">
    <location>
        <begin position="720"/>
        <end position="736"/>
    </location>
</feature>
<keyword evidence="4" id="KW-0067">ATP-binding</keyword>
<dbReference type="PANTHER" id="PTHR11361">
    <property type="entry name" value="DNA MISMATCH REPAIR PROTEIN MUTS FAMILY MEMBER"/>
    <property type="match status" value="1"/>
</dbReference>
<organism evidence="7 8">
    <name type="scientific">Caenorhabditis bovis</name>
    <dbReference type="NCBI Taxonomy" id="2654633"/>
    <lineage>
        <taxon>Eukaryota</taxon>
        <taxon>Metazoa</taxon>
        <taxon>Ecdysozoa</taxon>
        <taxon>Nematoda</taxon>
        <taxon>Chromadorea</taxon>
        <taxon>Rhabditida</taxon>
        <taxon>Rhabditina</taxon>
        <taxon>Rhabditomorpha</taxon>
        <taxon>Rhabditoidea</taxon>
        <taxon>Rhabditidae</taxon>
        <taxon>Peloderinae</taxon>
        <taxon>Caenorhabditis</taxon>
    </lineage>
</organism>
<dbReference type="InterPro" id="IPR016151">
    <property type="entry name" value="DNA_mismatch_repair_MutS_N"/>
</dbReference>
<dbReference type="PANTHER" id="PTHR11361:SF145">
    <property type="entry name" value="DNA MISMATCH REPAIR PROTEINS MUTS FAMILY DOMAIN-CONTAINING PROTEIN"/>
    <property type="match status" value="1"/>
</dbReference>
<evidence type="ECO:0000259" key="6">
    <source>
        <dbReference type="PROSITE" id="PS00486"/>
    </source>
</evidence>
<dbReference type="Gene3D" id="3.40.50.300">
    <property type="entry name" value="P-loop containing nucleotide triphosphate hydrolases"/>
    <property type="match status" value="1"/>
</dbReference>
<reference evidence="7 8" key="1">
    <citation type="submission" date="2020-04" db="EMBL/GenBank/DDBJ databases">
        <authorList>
            <person name="Laetsch R D."/>
            <person name="Stevens L."/>
            <person name="Kumar S."/>
            <person name="Blaxter L. M."/>
        </authorList>
    </citation>
    <scope>NUCLEOTIDE SEQUENCE [LARGE SCALE GENOMIC DNA]</scope>
</reference>
<evidence type="ECO:0000313" key="8">
    <source>
        <dbReference type="Proteomes" id="UP000494206"/>
    </source>
</evidence>
<dbReference type="InterPro" id="IPR007695">
    <property type="entry name" value="DNA_mismatch_repair_MutS-lik_N"/>
</dbReference>
<dbReference type="Pfam" id="PF05190">
    <property type="entry name" value="MutS_IV"/>
    <property type="match status" value="1"/>
</dbReference>
<dbReference type="InterPro" id="IPR007696">
    <property type="entry name" value="DNA_mismatch_repair_MutS_core"/>
</dbReference>
<dbReference type="PIRSF" id="PIRSF005813">
    <property type="entry name" value="MSH2"/>
    <property type="match status" value="1"/>
</dbReference>
<protein>
    <recommendedName>
        <fullName evidence="6">DNA mismatch repair proteins mutS family domain-containing protein</fullName>
    </recommendedName>
</protein>
<dbReference type="Pfam" id="PF00488">
    <property type="entry name" value="MutS_V"/>
    <property type="match status" value="1"/>
</dbReference>
<evidence type="ECO:0000256" key="4">
    <source>
        <dbReference type="ARBA" id="ARBA00022840"/>
    </source>
</evidence>
<dbReference type="AlphaFoldDB" id="A0A8S1FBQ7"/>
<dbReference type="Gene3D" id="1.10.1420.10">
    <property type="match status" value="2"/>
</dbReference>
<gene>
    <name evidence="7" type="ORF">CBOVIS_LOCUS12119</name>
</gene>
<dbReference type="InterPro" id="IPR036678">
    <property type="entry name" value="MutS_con_dom_sf"/>
</dbReference>
<dbReference type="InterPro" id="IPR027417">
    <property type="entry name" value="P-loop_NTPase"/>
</dbReference>
<dbReference type="InterPro" id="IPR036187">
    <property type="entry name" value="DNA_mismatch_repair_MutS_sf"/>
</dbReference>
<proteinExistence type="inferred from homology"/>
<comment type="similarity">
    <text evidence="1">Belongs to the DNA mismatch repair MutS family.</text>
</comment>
<keyword evidence="8" id="KW-1185">Reference proteome</keyword>
<dbReference type="GO" id="GO:0030983">
    <property type="term" value="F:mismatched DNA binding"/>
    <property type="evidence" value="ECO:0007669"/>
    <property type="project" value="InterPro"/>
</dbReference>
<sequence length="858" mass="96542">MSGGKDEYSDKALLKVLKTKSVNTIAIFSRGEYFTVYADDAKFVATNIFKSDVCVKTFTLCTNNAQQMKYVSMNRGQYEKVVRETIILLRCSVELYAMEDGEWKLQKSGSPGNTVEFEQEVGVADQAPVFAVHLNVDDENNRVTLCAWDAGTVRIIISEFSDTPNFSIVEQSVFGLCPNEYILVNTDANSPAAKKLAAVFAKMEVHVKPRTIAESLKPKSDWCDVLKLIHNDSKECAEKIGENAKECLQMLHANTGEEYSDLERYSILDYGAHGSMQLDSCAVEALELFQLNYNYLEKSNNLTLFNVLNKCKTLPGEKLLRDWISRPLCQIEHINERLDVVEALVENSSVRSKLRDSILARMPDCSQLARRLMRKMSLQDLNRFYQATSLLEAVEMQLNELAEMSDAKFARSVDRLLRKDIQKILKSVERFQILCDEFFDFEYEKETKEIRVRVDFVDEIQEIREKLDHVESLAQKLRKKFSSKFDIDGLKVDKNSTYGYHFRITLKEEKNLRKANVTILETTKAGGVRFTVDELSNLNEDFLDLHSKYAKAEEDVIGMLFEKAQEFVGLIPLIAQLAAALDVFVALATFATTSSRIFTRPELLPMGSRRMKLVQCRHPVIEATSEKPFIPNDVVFDSNRLMILTGANMGGKSTYLRSAALSILMAQIGAFVPCESAQISIVDGIFTRVGASDKQSRGISTFMAEMLDCAAILQRATANSFVVVDELGRGTSTFDGFGIASAIARDLLNRVECLCIFATHFHEMGELAKEDGCNALQMGVRIENGEIHMLYRVLDGVAQCSFGLQVAKMVGLNENVIENAGEILKSLETTKTMIDERKKREILCSDNIREAILNVVSF</sequence>
<dbReference type="InterPro" id="IPR000432">
    <property type="entry name" value="DNA_mismatch_repair_MutS_C"/>
</dbReference>
<evidence type="ECO:0000256" key="5">
    <source>
        <dbReference type="ARBA" id="ARBA00023125"/>
    </source>
</evidence>
<evidence type="ECO:0000256" key="3">
    <source>
        <dbReference type="ARBA" id="ARBA00022763"/>
    </source>
</evidence>
<keyword evidence="3" id="KW-0227">DNA damage</keyword>
<dbReference type="OrthoDB" id="10252754at2759"/>
<dbReference type="SMART" id="SM00533">
    <property type="entry name" value="MUTSd"/>
    <property type="match status" value="1"/>
</dbReference>
<dbReference type="InterPro" id="IPR011184">
    <property type="entry name" value="DNA_mismatch_repair_Msh2"/>
</dbReference>
<evidence type="ECO:0000313" key="7">
    <source>
        <dbReference type="EMBL" id="CAB3410616.1"/>
    </source>
</evidence>
<dbReference type="Gene3D" id="3.40.1170.10">
    <property type="entry name" value="DNA repair protein MutS, domain I"/>
    <property type="match status" value="1"/>
</dbReference>
<keyword evidence="5" id="KW-0238">DNA-binding</keyword>
<dbReference type="SMART" id="SM00534">
    <property type="entry name" value="MUTSac"/>
    <property type="match status" value="1"/>
</dbReference>
<dbReference type="EMBL" id="CADEPM010000011">
    <property type="protein sequence ID" value="CAB3410616.1"/>
    <property type="molecule type" value="Genomic_DNA"/>
</dbReference>